<keyword evidence="1" id="KW-0472">Membrane</keyword>
<dbReference type="Proteomes" id="UP000198752">
    <property type="component" value="Unassembled WGS sequence"/>
</dbReference>
<organism evidence="2 3">
    <name type="scientific">Sporolactobacillus nakayamae</name>
    <dbReference type="NCBI Taxonomy" id="269670"/>
    <lineage>
        <taxon>Bacteria</taxon>
        <taxon>Bacillati</taxon>
        <taxon>Bacillota</taxon>
        <taxon>Bacilli</taxon>
        <taxon>Bacillales</taxon>
        <taxon>Sporolactobacillaceae</taxon>
        <taxon>Sporolactobacillus</taxon>
    </lineage>
</organism>
<evidence type="ECO:0000256" key="1">
    <source>
        <dbReference type="SAM" id="Phobius"/>
    </source>
</evidence>
<gene>
    <name evidence="2" type="ORF">SAMN02982927_01981</name>
</gene>
<dbReference type="EMBL" id="FOOY01000012">
    <property type="protein sequence ID" value="SFG53304.1"/>
    <property type="molecule type" value="Genomic_DNA"/>
</dbReference>
<keyword evidence="3" id="KW-1185">Reference proteome</keyword>
<sequence length="92" mass="10383">MIQMILFQTFAALGAIMILMVFVKILFHAHDLLLFPSAFAFGLFYTAIIEQRTDLIEGALAGSIYALAAFGLYMLVKKLSKLYRHPKEGPYH</sequence>
<keyword evidence="1" id="KW-0812">Transmembrane</keyword>
<protein>
    <submittedName>
        <fullName evidence="2">Uncharacterized protein</fullName>
    </submittedName>
</protein>
<feature type="transmembrane region" description="Helical" evidence="1">
    <location>
        <begin position="55"/>
        <end position="76"/>
    </location>
</feature>
<name>A0A1I2SKH6_9BACL</name>
<feature type="transmembrane region" description="Helical" evidence="1">
    <location>
        <begin position="32"/>
        <end position="49"/>
    </location>
</feature>
<dbReference type="STRING" id="269670.SAMN02982927_01981"/>
<dbReference type="RefSeq" id="WP_093672495.1">
    <property type="nucleotide sequence ID" value="NZ_FOOY01000012.1"/>
</dbReference>
<reference evidence="3" key="1">
    <citation type="submission" date="2016-10" db="EMBL/GenBank/DDBJ databases">
        <authorList>
            <person name="Varghese N."/>
            <person name="Submissions S."/>
        </authorList>
    </citation>
    <scope>NUCLEOTIDE SEQUENCE [LARGE SCALE GENOMIC DNA]</scope>
    <source>
        <strain evidence="3">ATCC 700379</strain>
    </source>
</reference>
<evidence type="ECO:0000313" key="3">
    <source>
        <dbReference type="Proteomes" id="UP000198752"/>
    </source>
</evidence>
<accession>A0A1I2SKH6</accession>
<dbReference type="AlphaFoldDB" id="A0A1I2SKH6"/>
<proteinExistence type="predicted"/>
<keyword evidence="1" id="KW-1133">Transmembrane helix</keyword>
<evidence type="ECO:0000313" key="2">
    <source>
        <dbReference type="EMBL" id="SFG53304.1"/>
    </source>
</evidence>
<feature type="transmembrane region" description="Helical" evidence="1">
    <location>
        <begin position="6"/>
        <end position="27"/>
    </location>
</feature>
<dbReference type="OrthoDB" id="2990014at2"/>